<dbReference type="Gene3D" id="1.20.1250.20">
    <property type="entry name" value="MFS general substrate transporter like domains"/>
    <property type="match status" value="1"/>
</dbReference>
<dbReference type="PANTHER" id="PTHR23501">
    <property type="entry name" value="MAJOR FACILITATOR SUPERFAMILY"/>
    <property type="match status" value="1"/>
</dbReference>
<dbReference type="EMBL" id="JAPVEA010000007">
    <property type="protein sequence ID" value="KAJ5444573.1"/>
    <property type="molecule type" value="Genomic_DNA"/>
</dbReference>
<dbReference type="PANTHER" id="PTHR23501:SF155">
    <property type="entry name" value="EFFLUX PUMP AFOB"/>
    <property type="match status" value="1"/>
</dbReference>
<evidence type="ECO:0000313" key="8">
    <source>
        <dbReference type="EMBL" id="KAJ5444573.1"/>
    </source>
</evidence>
<dbReference type="Pfam" id="PF07690">
    <property type="entry name" value="MFS_1"/>
    <property type="match status" value="1"/>
</dbReference>
<dbReference type="GeneID" id="81602070"/>
<evidence type="ECO:0000256" key="2">
    <source>
        <dbReference type="ARBA" id="ARBA00022692"/>
    </source>
</evidence>
<reference evidence="8" key="1">
    <citation type="submission" date="2022-12" db="EMBL/GenBank/DDBJ databases">
        <authorList>
            <person name="Petersen C."/>
        </authorList>
    </citation>
    <scope>NUCLEOTIDE SEQUENCE</scope>
    <source>
        <strain evidence="8">IBT 16125</strain>
    </source>
</reference>
<comment type="subcellular location">
    <subcellularLocation>
        <location evidence="1">Membrane</location>
        <topology evidence="1">Multi-pass membrane protein</topology>
    </subcellularLocation>
</comment>
<evidence type="ECO:0000256" key="4">
    <source>
        <dbReference type="ARBA" id="ARBA00023136"/>
    </source>
</evidence>
<keyword evidence="9" id="KW-1185">Reference proteome</keyword>
<dbReference type="PROSITE" id="PS50850">
    <property type="entry name" value="MFS"/>
    <property type="match status" value="1"/>
</dbReference>
<dbReference type="Proteomes" id="UP001213681">
    <property type="component" value="Unassembled WGS sequence"/>
</dbReference>
<evidence type="ECO:0000259" key="7">
    <source>
        <dbReference type="PROSITE" id="PS50850"/>
    </source>
</evidence>
<comment type="caution">
    <text evidence="8">The sequence shown here is derived from an EMBL/GenBank/DDBJ whole genome shotgun (WGS) entry which is preliminary data.</text>
</comment>
<keyword evidence="3 6" id="KW-1133">Transmembrane helix</keyword>
<feature type="domain" description="Major facilitator superfamily (MFS) profile" evidence="7">
    <location>
        <begin position="39"/>
        <end position="201"/>
    </location>
</feature>
<accession>A0AAD6C2Q2</accession>
<reference evidence="8" key="2">
    <citation type="journal article" date="2023" name="IMA Fungus">
        <title>Comparative genomic study of the Penicillium genus elucidates a diverse pangenome and 15 lateral gene transfer events.</title>
        <authorList>
            <person name="Petersen C."/>
            <person name="Sorensen T."/>
            <person name="Nielsen M.R."/>
            <person name="Sondergaard T.E."/>
            <person name="Sorensen J.L."/>
            <person name="Fitzpatrick D.A."/>
            <person name="Frisvad J.C."/>
            <person name="Nielsen K.L."/>
        </authorList>
    </citation>
    <scope>NUCLEOTIDE SEQUENCE</scope>
    <source>
        <strain evidence="8">IBT 16125</strain>
    </source>
</reference>
<dbReference type="AlphaFoldDB" id="A0AAD6C2Q2"/>
<dbReference type="GO" id="GO:0022857">
    <property type="term" value="F:transmembrane transporter activity"/>
    <property type="evidence" value="ECO:0007669"/>
    <property type="project" value="InterPro"/>
</dbReference>
<evidence type="ECO:0000313" key="9">
    <source>
        <dbReference type="Proteomes" id="UP001213681"/>
    </source>
</evidence>
<feature type="transmembrane region" description="Helical" evidence="6">
    <location>
        <begin position="103"/>
        <end position="122"/>
    </location>
</feature>
<organism evidence="8 9">
    <name type="scientific">Penicillium daleae</name>
    <dbReference type="NCBI Taxonomy" id="63821"/>
    <lineage>
        <taxon>Eukaryota</taxon>
        <taxon>Fungi</taxon>
        <taxon>Dikarya</taxon>
        <taxon>Ascomycota</taxon>
        <taxon>Pezizomycotina</taxon>
        <taxon>Eurotiomycetes</taxon>
        <taxon>Eurotiomycetidae</taxon>
        <taxon>Eurotiales</taxon>
        <taxon>Aspergillaceae</taxon>
        <taxon>Penicillium</taxon>
    </lineage>
</organism>
<dbReference type="SUPFAM" id="SSF103473">
    <property type="entry name" value="MFS general substrate transporter"/>
    <property type="match status" value="1"/>
</dbReference>
<keyword evidence="2 6" id="KW-0812">Transmembrane</keyword>
<evidence type="ECO:0000256" key="6">
    <source>
        <dbReference type="SAM" id="Phobius"/>
    </source>
</evidence>
<evidence type="ECO:0000256" key="1">
    <source>
        <dbReference type="ARBA" id="ARBA00004141"/>
    </source>
</evidence>
<evidence type="ECO:0000256" key="5">
    <source>
        <dbReference type="SAM" id="MobiDB-lite"/>
    </source>
</evidence>
<dbReference type="RefSeq" id="XP_056764653.1">
    <property type="nucleotide sequence ID" value="XM_056911827.1"/>
</dbReference>
<dbReference type="InterPro" id="IPR011701">
    <property type="entry name" value="MFS"/>
</dbReference>
<feature type="transmembrane region" description="Helical" evidence="6">
    <location>
        <begin position="45"/>
        <end position="64"/>
    </location>
</feature>
<dbReference type="GO" id="GO:0005886">
    <property type="term" value="C:plasma membrane"/>
    <property type="evidence" value="ECO:0007669"/>
    <property type="project" value="TreeGrafter"/>
</dbReference>
<dbReference type="InterPro" id="IPR036259">
    <property type="entry name" value="MFS_trans_sf"/>
</dbReference>
<evidence type="ECO:0000256" key="3">
    <source>
        <dbReference type="ARBA" id="ARBA00022989"/>
    </source>
</evidence>
<gene>
    <name evidence="8" type="ORF">N7458_008445</name>
</gene>
<protein>
    <submittedName>
        <fullName evidence="8">MFS transporter</fullName>
    </submittedName>
</protein>
<feature type="transmembrane region" description="Helical" evidence="6">
    <location>
        <begin position="160"/>
        <end position="184"/>
    </location>
</feature>
<sequence>MAETASYTLDGPPPDASETWQNHSVQKRGGAQKAPPGKMPVPITLAYFLFFLDLAVISTATPAITSQFNSLVDVGWYGGAYQLGSAAFQPLSGKIYSQFPIKWTFLVFFSIFEVGSAICGAAQSSPMFIIGRTIAGIGSAGVANGAVTAISAVLPTQKQALFMGLNMGMGQLGLATGPIIGGAFTTKVSWRWSLIGLNCVT</sequence>
<proteinExistence type="predicted"/>
<dbReference type="InterPro" id="IPR020846">
    <property type="entry name" value="MFS_dom"/>
</dbReference>
<keyword evidence="4 6" id="KW-0472">Membrane</keyword>
<name>A0AAD6C2Q2_9EURO</name>
<feature type="region of interest" description="Disordered" evidence="5">
    <location>
        <begin position="1"/>
        <end position="36"/>
    </location>
</feature>
<feature type="transmembrane region" description="Helical" evidence="6">
    <location>
        <begin position="134"/>
        <end position="154"/>
    </location>
</feature>